<evidence type="ECO:0000256" key="2">
    <source>
        <dbReference type="PROSITE-ProRule" id="PRU00626"/>
    </source>
</evidence>
<dbReference type="GO" id="GO:0003723">
    <property type="term" value="F:RNA binding"/>
    <property type="evidence" value="ECO:0007669"/>
    <property type="project" value="UniProtKB-UniRule"/>
</dbReference>
<dbReference type="AlphaFoldDB" id="A0A9D5RAS5"/>
<dbReference type="Gene3D" id="3.30.110.60">
    <property type="entry name" value="YhbY-like"/>
    <property type="match status" value="1"/>
</dbReference>
<gene>
    <name evidence="4" type="primary">yhbY</name>
    <name evidence="4" type="ORF">INF28_02675</name>
</gene>
<organism evidence="4 5">
    <name type="scientific">Ructibacterium gallinarum</name>
    <dbReference type="NCBI Taxonomy" id="2779355"/>
    <lineage>
        <taxon>Bacteria</taxon>
        <taxon>Bacillati</taxon>
        <taxon>Bacillota</taxon>
        <taxon>Clostridia</taxon>
        <taxon>Eubacteriales</taxon>
        <taxon>Oscillospiraceae</taxon>
        <taxon>Ructibacterium</taxon>
    </lineage>
</organism>
<accession>A0A9D5RAS5</accession>
<dbReference type="EMBL" id="JADCKB010000003">
    <property type="protein sequence ID" value="MBE5039373.1"/>
    <property type="molecule type" value="Genomic_DNA"/>
</dbReference>
<dbReference type="PANTHER" id="PTHR40065:SF3">
    <property type="entry name" value="RNA-BINDING PROTEIN YHBY"/>
    <property type="match status" value="1"/>
</dbReference>
<keyword evidence="5" id="KW-1185">Reference proteome</keyword>
<comment type="caution">
    <text evidence="4">The sequence shown here is derived from an EMBL/GenBank/DDBJ whole genome shotgun (WGS) entry which is preliminary data.</text>
</comment>
<evidence type="ECO:0000259" key="3">
    <source>
        <dbReference type="PROSITE" id="PS51295"/>
    </source>
</evidence>
<dbReference type="SUPFAM" id="SSF75471">
    <property type="entry name" value="YhbY-like"/>
    <property type="match status" value="1"/>
</dbReference>
<protein>
    <submittedName>
        <fullName evidence="4">Ribosome assembly RNA-binding protein YhbY</fullName>
    </submittedName>
</protein>
<keyword evidence="1 2" id="KW-0694">RNA-binding</keyword>
<dbReference type="InterPro" id="IPR035920">
    <property type="entry name" value="YhbY-like_sf"/>
</dbReference>
<dbReference type="Pfam" id="PF01985">
    <property type="entry name" value="CRS1_YhbY"/>
    <property type="match status" value="1"/>
</dbReference>
<sequence>MLTSKQRARLRAMANSIPALYQIGKDGITETMIEQFNLALEAKELIKVHVLENAMMDVREAAETVAQKTGAQTVQMIGSKFVLYKQSKENPVIQL</sequence>
<evidence type="ECO:0000313" key="5">
    <source>
        <dbReference type="Proteomes" id="UP000806542"/>
    </source>
</evidence>
<dbReference type="Proteomes" id="UP000806542">
    <property type="component" value="Unassembled WGS sequence"/>
</dbReference>
<evidence type="ECO:0000256" key="1">
    <source>
        <dbReference type="ARBA" id="ARBA00022884"/>
    </source>
</evidence>
<evidence type="ECO:0000313" key="4">
    <source>
        <dbReference type="EMBL" id="MBE5039373.1"/>
    </source>
</evidence>
<dbReference type="InterPro" id="IPR017924">
    <property type="entry name" value="RNA-binding_YhbY"/>
</dbReference>
<dbReference type="InterPro" id="IPR001890">
    <property type="entry name" value="RNA-binding_CRM"/>
</dbReference>
<dbReference type="PANTHER" id="PTHR40065">
    <property type="entry name" value="RNA-BINDING PROTEIN YHBY"/>
    <property type="match status" value="1"/>
</dbReference>
<dbReference type="RefSeq" id="WP_226391932.1">
    <property type="nucleotide sequence ID" value="NZ_JADCKB010000003.1"/>
</dbReference>
<name>A0A9D5RAS5_9FIRM</name>
<dbReference type="PROSITE" id="PS51295">
    <property type="entry name" value="CRM"/>
    <property type="match status" value="1"/>
</dbReference>
<feature type="domain" description="CRM" evidence="3">
    <location>
        <begin position="1"/>
        <end position="95"/>
    </location>
</feature>
<dbReference type="InterPro" id="IPR051925">
    <property type="entry name" value="RNA-binding_domain"/>
</dbReference>
<dbReference type="NCBIfam" id="TIGR00253">
    <property type="entry name" value="RNA_bind_YhbY"/>
    <property type="match status" value="1"/>
</dbReference>
<proteinExistence type="predicted"/>
<dbReference type="SMART" id="SM01103">
    <property type="entry name" value="CRS1_YhbY"/>
    <property type="match status" value="1"/>
</dbReference>
<reference evidence="4" key="1">
    <citation type="submission" date="2020-10" db="EMBL/GenBank/DDBJ databases">
        <title>ChiBAC.</title>
        <authorList>
            <person name="Zenner C."/>
            <person name="Hitch T.C.A."/>
            <person name="Clavel T."/>
        </authorList>
    </citation>
    <scope>NUCLEOTIDE SEQUENCE</scope>
    <source>
        <strain evidence="4">DSM 107454</strain>
    </source>
</reference>